<dbReference type="RefSeq" id="XP_022250620.1">
    <property type="nucleotide sequence ID" value="XM_022394912.1"/>
</dbReference>
<evidence type="ECO:0000313" key="4">
    <source>
        <dbReference type="RefSeq" id="XP_022250620.1"/>
    </source>
</evidence>
<gene>
    <name evidence="4" type="primary">LOC106466848</name>
</gene>
<evidence type="ECO:0000256" key="2">
    <source>
        <dbReference type="SAM" id="MobiDB-lite"/>
    </source>
</evidence>
<organism evidence="3 4">
    <name type="scientific">Limulus polyphemus</name>
    <name type="common">Atlantic horseshoe crab</name>
    <dbReference type="NCBI Taxonomy" id="6850"/>
    <lineage>
        <taxon>Eukaryota</taxon>
        <taxon>Metazoa</taxon>
        <taxon>Ecdysozoa</taxon>
        <taxon>Arthropoda</taxon>
        <taxon>Chelicerata</taxon>
        <taxon>Merostomata</taxon>
        <taxon>Xiphosura</taxon>
        <taxon>Limulidae</taxon>
        <taxon>Limulus</taxon>
    </lineage>
</organism>
<dbReference type="Proteomes" id="UP000694941">
    <property type="component" value="Unplaced"/>
</dbReference>
<keyword evidence="1" id="KW-0175">Coiled coil</keyword>
<accession>A0ABM1T414</accession>
<evidence type="ECO:0000313" key="3">
    <source>
        <dbReference type="Proteomes" id="UP000694941"/>
    </source>
</evidence>
<feature type="compositionally biased region" description="Basic and acidic residues" evidence="2">
    <location>
        <begin position="153"/>
        <end position="166"/>
    </location>
</feature>
<protein>
    <submittedName>
        <fullName evidence="4">Uncharacterized protein LOC106466848 isoform X1</fullName>
    </submittedName>
</protein>
<reference evidence="4" key="1">
    <citation type="submission" date="2025-08" db="UniProtKB">
        <authorList>
            <consortium name="RefSeq"/>
        </authorList>
    </citation>
    <scope>IDENTIFICATION</scope>
    <source>
        <tissue evidence="4">Muscle</tissue>
    </source>
</reference>
<sequence length="521" mass="59213">MLSLSILDHVRFKNRKGNFVTALPVSVEFFKLLKEEKNSRNSNVTSEWKKYTSNSRLDEDQVTPLSDLLHATVALYITSLPKVTSASLYKTVCGEGARTLILLRDKRETFQEMENHGISNLLLNRSQISRAAPGEINNNPILTSQLTKTSVSAEKKRPLREDRKNNSVDQLEEFSGSNSDDPSVLLNPHKDYNSIISWMSLNEFPGGRAYDKKLQGDFRLSQISTPSTCESVKLPNSGLNTPCESPFFDVFSDSEDGTDSNSEIEEEEDLDDFSRGLQVFLKAAALRKRGRRAGSIDITQVGMENRVMAAATFQKNYRIPGSKVVSLILLSVRKKFRKCGLGNFLLEKLKSPSVVGPYDALVVRANNSTVQFFIKNGFTDDIILNSKFREVDESWNDCTLMTYLPPFDGHYPSLPGTTEWDRPEALAAMEDEIEKWKQKSLEAYQAQVTCLTRLQQEVLRLHELLKTQQMTIHTLKTENKRLQSKLKNVERRSTQELITSMEQKAADFERVYAQHFHMKET</sequence>
<dbReference type="InterPro" id="IPR016181">
    <property type="entry name" value="Acyl_CoA_acyltransferase"/>
</dbReference>
<feature type="region of interest" description="Disordered" evidence="2">
    <location>
        <begin position="147"/>
        <end position="186"/>
    </location>
</feature>
<proteinExistence type="predicted"/>
<name>A0ABM1T414_LIMPO</name>
<dbReference type="Gene3D" id="3.40.630.30">
    <property type="match status" value="1"/>
</dbReference>
<feature type="coiled-coil region" evidence="1">
    <location>
        <begin position="426"/>
        <end position="492"/>
    </location>
</feature>
<dbReference type="SUPFAM" id="SSF55729">
    <property type="entry name" value="Acyl-CoA N-acyltransferases (Nat)"/>
    <property type="match status" value="1"/>
</dbReference>
<keyword evidence="3" id="KW-1185">Reference proteome</keyword>
<evidence type="ECO:0000256" key="1">
    <source>
        <dbReference type="SAM" id="Coils"/>
    </source>
</evidence>
<dbReference type="GeneID" id="106466848"/>